<name>A0A923I1Q8_9BURK</name>
<dbReference type="InterPro" id="IPR025202">
    <property type="entry name" value="PLD-like_dom"/>
</dbReference>
<feature type="active site" evidence="1">
    <location>
        <position position="297"/>
    </location>
</feature>
<keyword evidence="1" id="KW-0443">Lipid metabolism</keyword>
<dbReference type="EMBL" id="JACOGG010000004">
    <property type="protein sequence ID" value="MBC3934765.1"/>
    <property type="molecule type" value="Genomic_DNA"/>
</dbReference>
<feature type="active site" evidence="1">
    <location>
        <position position="295"/>
    </location>
</feature>
<keyword evidence="4" id="KW-1185">Reference proteome</keyword>
<gene>
    <name evidence="1" type="primary">clsB</name>
    <name evidence="3" type="ORF">H8K47_05275</name>
</gene>
<sequence>MSKLTFIDGNDVRLLRSGKEFFPELLAAIHSAQQEIYLETYIFTADPTANQVRDALKAAACRGVTVRVVIDWLGSGRAAAETLVADLCAAGVAARCFNPWFRRGLARTHRKILVADRAVALLGGLNIIDDLVSDDGWDLPLPFPRWDFAVSLRGPLVHHVFHEVDAQWRRTGKLNLRARFALMRDLHQEAKVARTRLSLAALLVRDNLRNRSTIQKAYLQALGQAKRRAILVTPYFAPGRKFRRALTAAASRGVQVTLLVGVGQFALQDAVAQSYYPRLLRQGVRIVEYHKTQLHAKVAIVDDDWATVGSSNFDALSLFLNHEANIVIQDAEFTAELEAELSQGIEDGSVVQEADFSSLPWTRKLWNGFAFLVYRNLMRIMTSGHYG</sequence>
<keyword evidence="1" id="KW-0444">Lipid biosynthesis</keyword>
<keyword evidence="1" id="KW-1208">Phospholipid metabolism</keyword>
<evidence type="ECO:0000259" key="2">
    <source>
        <dbReference type="PROSITE" id="PS50035"/>
    </source>
</evidence>
<dbReference type="PANTHER" id="PTHR21248">
    <property type="entry name" value="CARDIOLIPIN SYNTHASE"/>
    <property type="match status" value="1"/>
</dbReference>
<dbReference type="GO" id="GO:0005886">
    <property type="term" value="C:plasma membrane"/>
    <property type="evidence" value="ECO:0007669"/>
    <property type="project" value="UniProtKB-SubCell"/>
</dbReference>
<keyword evidence="1" id="KW-0594">Phospholipid biosynthesis</keyword>
<evidence type="ECO:0000313" key="3">
    <source>
        <dbReference type="EMBL" id="MBC3934765.1"/>
    </source>
</evidence>
<dbReference type="Pfam" id="PF13091">
    <property type="entry name" value="PLDc_2"/>
    <property type="match status" value="2"/>
</dbReference>
<comment type="catalytic activity">
    <reaction evidence="1">
        <text>2 a 1,2-diacyl-sn-glycero-3-phospho-(1'-sn-glycerol) = a cardiolipin + glycerol</text>
        <dbReference type="Rhea" id="RHEA:31451"/>
        <dbReference type="ChEBI" id="CHEBI:17754"/>
        <dbReference type="ChEBI" id="CHEBI:62237"/>
        <dbReference type="ChEBI" id="CHEBI:64716"/>
    </reaction>
</comment>
<evidence type="ECO:0000313" key="4">
    <source>
        <dbReference type="Proteomes" id="UP000612361"/>
    </source>
</evidence>
<dbReference type="RefSeq" id="WP_186880378.1">
    <property type="nucleotide sequence ID" value="NZ_JACOGG010000004.1"/>
</dbReference>
<dbReference type="CDD" id="cd09159">
    <property type="entry name" value="PLDc_ybhO_like_2"/>
    <property type="match status" value="1"/>
</dbReference>
<comment type="subcellular location">
    <subcellularLocation>
        <location evidence="1">Cell membrane</location>
        <topology evidence="1">Peripheral membrane protein</topology>
    </subcellularLocation>
</comment>
<evidence type="ECO:0000256" key="1">
    <source>
        <dbReference type="HAMAP-Rule" id="MF_01917"/>
    </source>
</evidence>
<keyword evidence="1" id="KW-0472">Membrane</keyword>
<feature type="active site" evidence="1">
    <location>
        <position position="302"/>
    </location>
</feature>
<dbReference type="PIRSF" id="PIRSF000850">
    <property type="entry name" value="Phospholipase_D_PSS"/>
    <property type="match status" value="1"/>
</dbReference>
<proteinExistence type="inferred from homology"/>
<dbReference type="HAMAP" id="MF_01917">
    <property type="entry name" value="Cardiolipin_synth_ClsB"/>
    <property type="match status" value="1"/>
</dbReference>
<dbReference type="Proteomes" id="UP000612361">
    <property type="component" value="Unassembled WGS sequence"/>
</dbReference>
<keyword evidence="1" id="KW-0808">Transferase</keyword>
<reference evidence="3" key="1">
    <citation type="submission" date="2020-08" db="EMBL/GenBank/DDBJ databases">
        <title>Novel species isolated from subtropical streams in China.</title>
        <authorList>
            <person name="Lu H."/>
        </authorList>
    </citation>
    <scope>NUCLEOTIDE SEQUENCE</scope>
    <source>
        <strain evidence="3">CY7W</strain>
    </source>
</reference>
<dbReference type="GO" id="GO:0008808">
    <property type="term" value="F:cardiolipin synthase activity"/>
    <property type="evidence" value="ECO:0007669"/>
    <property type="project" value="InterPro"/>
</dbReference>
<feature type="domain" description="PLD phosphodiesterase" evidence="2">
    <location>
        <begin position="104"/>
        <end position="131"/>
    </location>
</feature>
<comment type="similarity">
    <text evidence="1">Belongs to the phospholipase D family. Cardiolipin synthase subfamily. ClsB sub-subfamily.</text>
</comment>
<feature type="active site" evidence="1">
    <location>
        <position position="109"/>
    </location>
</feature>
<feature type="domain" description="PLD phosphodiesterase" evidence="2">
    <location>
        <begin position="290"/>
        <end position="317"/>
    </location>
</feature>
<dbReference type="PROSITE" id="PS50035">
    <property type="entry name" value="PLD"/>
    <property type="match status" value="2"/>
</dbReference>
<dbReference type="AlphaFoldDB" id="A0A923I1Q8"/>
<comment type="caution">
    <text evidence="3">The sequence shown here is derived from an EMBL/GenBank/DDBJ whole genome shotgun (WGS) entry which is preliminary data.</text>
</comment>
<accession>A0A923I1Q8</accession>
<dbReference type="SMART" id="SM00155">
    <property type="entry name" value="PLDc"/>
    <property type="match status" value="2"/>
</dbReference>
<dbReference type="InterPro" id="IPR001736">
    <property type="entry name" value="PLipase_D/transphosphatidylase"/>
</dbReference>
<organism evidence="3 4">
    <name type="scientific">Undibacterium rugosum</name>
    <dbReference type="NCBI Taxonomy" id="2762291"/>
    <lineage>
        <taxon>Bacteria</taxon>
        <taxon>Pseudomonadati</taxon>
        <taxon>Pseudomonadota</taxon>
        <taxon>Betaproteobacteria</taxon>
        <taxon>Burkholderiales</taxon>
        <taxon>Oxalobacteraceae</taxon>
        <taxon>Undibacterium</taxon>
    </lineage>
</organism>
<dbReference type="PANTHER" id="PTHR21248:SF22">
    <property type="entry name" value="PHOSPHOLIPASE D"/>
    <property type="match status" value="1"/>
</dbReference>
<dbReference type="Gene3D" id="3.30.870.10">
    <property type="entry name" value="Endonuclease Chain A"/>
    <property type="match status" value="2"/>
</dbReference>
<dbReference type="InterPro" id="IPR030872">
    <property type="entry name" value="Cardiolipin_synth_ClsB"/>
</dbReference>
<feature type="active site" evidence="1">
    <location>
        <position position="111"/>
    </location>
</feature>
<dbReference type="EC" id="2.7.8.-" evidence="1"/>
<dbReference type="CDD" id="cd09110">
    <property type="entry name" value="PLDc_CLS_1"/>
    <property type="match status" value="1"/>
</dbReference>
<feature type="active site" evidence="1">
    <location>
        <position position="116"/>
    </location>
</feature>
<keyword evidence="1" id="KW-1003">Cell membrane</keyword>
<dbReference type="GO" id="GO:0032049">
    <property type="term" value="P:cardiolipin biosynthetic process"/>
    <property type="evidence" value="ECO:0007669"/>
    <property type="project" value="InterPro"/>
</dbReference>
<dbReference type="SUPFAM" id="SSF56024">
    <property type="entry name" value="Phospholipase D/nuclease"/>
    <property type="match status" value="2"/>
</dbReference>
<protein>
    <recommendedName>
        <fullName evidence="1">Cardiolipin synthase B</fullName>
        <shortName evidence="1">CL synthase</shortName>
        <ecNumber evidence="1">2.7.8.-</ecNumber>
    </recommendedName>
</protein>
<comment type="function">
    <text evidence="1">Catalyzes the phosphatidyl group transfer from one phosphatidylglycerol molecule to another to form cardiolipin (CL) (diphosphatidylglycerol) and glycerol.</text>
</comment>